<reference evidence="3" key="1">
    <citation type="submission" date="2020-06" db="EMBL/GenBank/DDBJ databases">
        <title>WGS assembly of Ceratodon purpureus strain R40.</title>
        <authorList>
            <person name="Carey S.B."/>
            <person name="Jenkins J."/>
            <person name="Shu S."/>
            <person name="Lovell J.T."/>
            <person name="Sreedasyam A."/>
            <person name="Maumus F."/>
            <person name="Tiley G.P."/>
            <person name="Fernandez-Pozo N."/>
            <person name="Barry K."/>
            <person name="Chen C."/>
            <person name="Wang M."/>
            <person name="Lipzen A."/>
            <person name="Daum C."/>
            <person name="Saski C.A."/>
            <person name="Payton A.C."/>
            <person name="Mcbreen J.C."/>
            <person name="Conrad R.E."/>
            <person name="Kollar L.M."/>
            <person name="Olsson S."/>
            <person name="Huttunen S."/>
            <person name="Landis J.B."/>
            <person name="Wickett N.J."/>
            <person name="Johnson M.G."/>
            <person name="Rensing S.A."/>
            <person name="Grimwood J."/>
            <person name="Schmutz J."/>
            <person name="Mcdaniel S.F."/>
        </authorList>
    </citation>
    <scope>NUCLEOTIDE SEQUENCE</scope>
    <source>
        <strain evidence="3">R40</strain>
    </source>
</reference>
<dbReference type="GO" id="GO:0030125">
    <property type="term" value="C:clathrin vesicle coat"/>
    <property type="evidence" value="ECO:0007669"/>
    <property type="project" value="TreeGrafter"/>
</dbReference>
<dbReference type="SUPFAM" id="SSF50729">
    <property type="entry name" value="PH domain-like"/>
    <property type="match status" value="1"/>
</dbReference>
<dbReference type="GO" id="GO:0006897">
    <property type="term" value="P:endocytosis"/>
    <property type="evidence" value="ECO:0007669"/>
    <property type="project" value="InterPro"/>
</dbReference>
<dbReference type="InterPro" id="IPR011993">
    <property type="entry name" value="PH-like_dom_sf"/>
</dbReference>
<evidence type="ECO:0000313" key="4">
    <source>
        <dbReference type="Proteomes" id="UP000822688"/>
    </source>
</evidence>
<accession>A0A8T0H208</accession>
<evidence type="ECO:0000259" key="2">
    <source>
        <dbReference type="Pfam" id="PF07933"/>
    </source>
</evidence>
<dbReference type="Gene3D" id="2.30.29.30">
    <property type="entry name" value="Pleckstrin-homology domain (PH domain)/Phosphotyrosine-binding domain (PTB)"/>
    <property type="match status" value="1"/>
</dbReference>
<proteinExistence type="predicted"/>
<evidence type="ECO:0000313" key="3">
    <source>
        <dbReference type="EMBL" id="KAG0566141.1"/>
    </source>
</evidence>
<comment type="caution">
    <text evidence="3">The sequence shown here is derived from an EMBL/GenBank/DDBJ whole genome shotgun (WGS) entry which is preliminary data.</text>
</comment>
<name>A0A8T0H208_CERPU</name>
<gene>
    <name evidence="3" type="ORF">KC19_7G041100</name>
</gene>
<keyword evidence="4" id="KW-1185">Reference proteome</keyword>
<feature type="region of interest" description="Disordered" evidence="1">
    <location>
        <begin position="183"/>
        <end position="255"/>
    </location>
</feature>
<dbReference type="Pfam" id="PF07933">
    <property type="entry name" value="DUF1681"/>
    <property type="match status" value="1"/>
</dbReference>
<sequence>MAAGVESVAVDDQESNAELVLFQVKECYVYMIPPRKSAASYRADEWDINKWAWEGVLKVVSKGENCSIRLEDKETGDLYAQAPIRQDQPLPVEAVIDSSRFFVLRVEEESNGKTKHAFLGLGFRERPQAYDFQAAVFDHLKYLNKKKEAEEITQEYEAKPSADYSLKEGETLRLQLKNTKLSGSGLKSKSLEKTLDGSGAREPMPNPDTPENYPKRSGVPCIVPPPPPPVLQPPPKASPSPLLKTPSLVKPSAPVSAPALLGDVADDLDEDFGDFQAA</sequence>
<dbReference type="OrthoDB" id="10265489at2759"/>
<dbReference type="FunFam" id="2.30.29.30:FF:000150">
    <property type="entry name" value="Adaptin ear-binding coat-associated protein"/>
    <property type="match status" value="1"/>
</dbReference>
<dbReference type="AlphaFoldDB" id="A0A8T0H208"/>
<feature type="domain" description="NECAP PHear" evidence="2">
    <location>
        <begin position="18"/>
        <end position="177"/>
    </location>
</feature>
<organism evidence="3 4">
    <name type="scientific">Ceratodon purpureus</name>
    <name type="common">Fire moss</name>
    <name type="synonym">Dicranum purpureum</name>
    <dbReference type="NCBI Taxonomy" id="3225"/>
    <lineage>
        <taxon>Eukaryota</taxon>
        <taxon>Viridiplantae</taxon>
        <taxon>Streptophyta</taxon>
        <taxon>Embryophyta</taxon>
        <taxon>Bryophyta</taxon>
        <taxon>Bryophytina</taxon>
        <taxon>Bryopsida</taxon>
        <taxon>Dicranidae</taxon>
        <taxon>Pseudoditrichales</taxon>
        <taxon>Ditrichaceae</taxon>
        <taxon>Ceratodon</taxon>
    </lineage>
</organism>
<evidence type="ECO:0000256" key="1">
    <source>
        <dbReference type="SAM" id="MobiDB-lite"/>
    </source>
</evidence>
<dbReference type="EMBL" id="CM026428">
    <property type="protein sequence ID" value="KAG0566141.1"/>
    <property type="molecule type" value="Genomic_DNA"/>
</dbReference>
<dbReference type="InterPro" id="IPR012466">
    <property type="entry name" value="NECAP_PHear"/>
</dbReference>
<feature type="compositionally biased region" description="Low complexity" evidence="1">
    <location>
        <begin position="239"/>
        <end position="252"/>
    </location>
</feature>
<protein>
    <recommendedName>
        <fullName evidence="2">NECAP PHear domain-containing protein</fullName>
    </recommendedName>
</protein>
<dbReference type="Proteomes" id="UP000822688">
    <property type="component" value="Chromosome 7"/>
</dbReference>
<dbReference type="PANTHER" id="PTHR12847:SF9">
    <property type="entry name" value="NECAP-LIKE PROTEIN CG9132"/>
    <property type="match status" value="1"/>
</dbReference>
<dbReference type="CDD" id="cd13228">
    <property type="entry name" value="PHear_NECAP"/>
    <property type="match status" value="1"/>
</dbReference>
<feature type="compositionally biased region" description="Pro residues" evidence="1">
    <location>
        <begin position="222"/>
        <end position="238"/>
    </location>
</feature>
<dbReference type="PANTHER" id="PTHR12847">
    <property type="entry name" value="ATP-BINDING CASSETTE ABC TRANSPORTER-RELATED"/>
    <property type="match status" value="1"/>
</dbReference>